<dbReference type="RefSeq" id="WP_144262620.1">
    <property type="nucleotide sequence ID" value="NZ_QMDX01000009.1"/>
</dbReference>
<dbReference type="InterPro" id="IPR055927">
    <property type="entry name" value="DUF7504"/>
</dbReference>
<evidence type="ECO:0008006" key="3">
    <source>
        <dbReference type="Google" id="ProtNLM"/>
    </source>
</evidence>
<dbReference type="AlphaFoldDB" id="A0A554MXR9"/>
<sequence length="199" mass="21600">MPAGESAETEPSTGGAAPDLTDAANVLVLSERLDSAARATYVDDLVASGLANLLVVSFTEDPARWLDAWGTVDERPGTTVLVQESAPEAADPPGVERVAEEPADLTGLGITVSERLTNWQRSESLLMFESLNTLLAHIELKRVFRFLHVLVNRVKSTGATAHYHLDPSAHEDRTVATLTSLFDTVVAHEEGRWQETTWP</sequence>
<dbReference type="OrthoDB" id="109251at2157"/>
<dbReference type="EMBL" id="QMDX01000009">
    <property type="protein sequence ID" value="TSD09932.1"/>
    <property type="molecule type" value="Genomic_DNA"/>
</dbReference>
<keyword evidence="2" id="KW-1185">Reference proteome</keyword>
<comment type="caution">
    <text evidence="1">The sequence shown here is derived from an EMBL/GenBank/DDBJ whole genome shotgun (WGS) entry which is preliminary data.</text>
</comment>
<dbReference type="Proteomes" id="UP000319894">
    <property type="component" value="Unassembled WGS sequence"/>
</dbReference>
<reference evidence="1 2" key="1">
    <citation type="submission" date="2018-06" db="EMBL/GenBank/DDBJ databases">
        <title>Natronomonas sp. F16-60 a new haloarchaeon isolated from a solar saltern of Isla Cristina, Huelva, Spain.</title>
        <authorList>
            <person name="Duran-Viseras A."/>
            <person name="Sanchez-Porro C."/>
            <person name="Ventosa A."/>
        </authorList>
    </citation>
    <scope>NUCLEOTIDE SEQUENCE [LARGE SCALE GENOMIC DNA]</scope>
    <source>
        <strain evidence="1 2">F16-60</strain>
    </source>
</reference>
<name>A0A554MXR9_9EURY</name>
<dbReference type="InParanoid" id="A0A554MXR9"/>
<evidence type="ECO:0000313" key="2">
    <source>
        <dbReference type="Proteomes" id="UP000319894"/>
    </source>
</evidence>
<organism evidence="1 2">
    <name type="scientific">Haloglomus irregulare</name>
    <dbReference type="NCBI Taxonomy" id="2234134"/>
    <lineage>
        <taxon>Archaea</taxon>
        <taxon>Methanobacteriati</taxon>
        <taxon>Methanobacteriota</taxon>
        <taxon>Stenosarchaea group</taxon>
        <taxon>Halobacteria</taxon>
        <taxon>Halobacteriales</taxon>
        <taxon>Natronomonadaceae</taxon>
        <taxon>Haloglomus</taxon>
    </lineage>
</organism>
<proteinExistence type="predicted"/>
<gene>
    <name evidence="1" type="ORF">DP107_13130</name>
</gene>
<evidence type="ECO:0000313" key="1">
    <source>
        <dbReference type="EMBL" id="TSD09932.1"/>
    </source>
</evidence>
<dbReference type="Pfam" id="PF24336">
    <property type="entry name" value="DUF7504"/>
    <property type="match status" value="1"/>
</dbReference>
<accession>A0A554MXR9</accession>
<protein>
    <recommendedName>
        <fullName evidence="3">KaiC protein</fullName>
    </recommendedName>
</protein>